<dbReference type="SUPFAM" id="SSF51905">
    <property type="entry name" value="FAD/NAD(P)-binding domain"/>
    <property type="match status" value="1"/>
</dbReference>
<evidence type="ECO:0000256" key="1">
    <source>
        <dbReference type="ARBA" id="ARBA00023002"/>
    </source>
</evidence>
<dbReference type="InterPro" id="IPR036188">
    <property type="entry name" value="FAD/NAD-bd_sf"/>
</dbReference>
<evidence type="ECO:0008006" key="4">
    <source>
        <dbReference type="Google" id="ProtNLM"/>
    </source>
</evidence>
<keyword evidence="3" id="KW-1185">Reference proteome</keyword>
<dbReference type="GeneID" id="81385475"/>
<dbReference type="PANTHER" id="PTHR43539">
    <property type="entry name" value="FLAVIN-BINDING MONOOXYGENASE-LIKE PROTEIN (AFU_ORTHOLOGUE AFUA_4G09220)"/>
    <property type="match status" value="1"/>
</dbReference>
<dbReference type="RefSeq" id="XP_056499749.1">
    <property type="nucleotide sequence ID" value="XM_056646308.1"/>
</dbReference>
<dbReference type="OrthoDB" id="74360at2759"/>
<dbReference type="PANTHER" id="PTHR43539:SF68">
    <property type="entry name" value="FLAVIN-BINDING MONOOXYGENASE-LIKE PROTEIN (AFU_ORTHOLOGUE AFUA_4G09220)"/>
    <property type="match status" value="1"/>
</dbReference>
<sequence>MALIKEEYPALADLRTMMREQPLPSLAPGLIDPTCMTDEEATSKANIVLKQFNAALASRNTRALKDCFYASQAYWKDIVALTYHLRTFSTPGVIATALVQTNSYRLIENGFAVDGSVKFEPIMPALQFIDCPIIFRTQSPAATCRGKMMLLPIELEAESGKPEIVWKIWILSTRLESLDIQAEDESLLQTPARDTRNLESLETEVFIIGGGNAGVTLSARLKALGIESIMAERNALPGDNWALRYDSLRFHIPTAVCEMPFLCYEEKFQTPHLLSKDELASQIRRYVEVFNLNLITSAKIQNTQYDLSERKWRIEIETLAGRRTITSKQLVVATGFGTQKPRIPSIPGEYDYQGISIHSAQFKNGKDLKQKGVTSVVVIGSANTAFDVLEDCHATGLQLTMNVRSPTYIVPLEYICEKTSLGFYDYGVEEADRRFLLLPAVVDAALSRNLFAFFASREPNRYGALKAAGFPVLDSNDSDQALMHNLLERAGGHYVDIEGTKLIEEGKVAIKANVEPVAYTKTGLLFSDGSSVDADAVIWCTGYADGNILDTAAEILGAGNPEDDQTVREDDRSRRIGPREIAAQFEATWGVDAEGEIRGMWKRNPRLDNFWVMGGYTQLQRWHTKTLALQIKAALENILPPAYLETPQVGMN</sequence>
<dbReference type="Proteomes" id="UP001147733">
    <property type="component" value="Unassembled WGS sequence"/>
</dbReference>
<keyword evidence="1" id="KW-0560">Oxidoreductase</keyword>
<dbReference type="EMBL" id="JAPQKT010000006">
    <property type="protein sequence ID" value="KAJ5227384.1"/>
    <property type="molecule type" value="Genomic_DNA"/>
</dbReference>
<evidence type="ECO:0000313" key="2">
    <source>
        <dbReference type="EMBL" id="KAJ5227384.1"/>
    </source>
</evidence>
<protein>
    <recommendedName>
        <fullName evidence="4">FAD/NAD(P)-binding domain-containing protein</fullName>
    </recommendedName>
</protein>
<dbReference type="Gene3D" id="3.50.50.60">
    <property type="entry name" value="FAD/NAD(P)-binding domain"/>
    <property type="match status" value="2"/>
</dbReference>
<dbReference type="Pfam" id="PF13738">
    <property type="entry name" value="Pyr_redox_3"/>
    <property type="match status" value="1"/>
</dbReference>
<gene>
    <name evidence="2" type="ORF">N7469_007390</name>
</gene>
<name>A0A9W9NWE0_PENCI</name>
<evidence type="ECO:0000313" key="3">
    <source>
        <dbReference type="Proteomes" id="UP001147733"/>
    </source>
</evidence>
<organism evidence="2 3">
    <name type="scientific">Penicillium citrinum</name>
    <dbReference type="NCBI Taxonomy" id="5077"/>
    <lineage>
        <taxon>Eukaryota</taxon>
        <taxon>Fungi</taxon>
        <taxon>Dikarya</taxon>
        <taxon>Ascomycota</taxon>
        <taxon>Pezizomycotina</taxon>
        <taxon>Eurotiomycetes</taxon>
        <taxon>Eurotiomycetidae</taxon>
        <taxon>Eurotiales</taxon>
        <taxon>Aspergillaceae</taxon>
        <taxon>Penicillium</taxon>
    </lineage>
</organism>
<reference evidence="2" key="1">
    <citation type="submission" date="2022-11" db="EMBL/GenBank/DDBJ databases">
        <authorList>
            <person name="Petersen C."/>
        </authorList>
    </citation>
    <scope>NUCLEOTIDE SEQUENCE</scope>
    <source>
        <strain evidence="2">IBT 23319</strain>
    </source>
</reference>
<dbReference type="GO" id="GO:0050660">
    <property type="term" value="F:flavin adenine dinucleotide binding"/>
    <property type="evidence" value="ECO:0007669"/>
    <property type="project" value="TreeGrafter"/>
</dbReference>
<accession>A0A9W9NWE0</accession>
<reference evidence="2" key="2">
    <citation type="journal article" date="2023" name="IMA Fungus">
        <title>Comparative genomic study of the Penicillium genus elucidates a diverse pangenome and 15 lateral gene transfer events.</title>
        <authorList>
            <person name="Petersen C."/>
            <person name="Sorensen T."/>
            <person name="Nielsen M.R."/>
            <person name="Sondergaard T.E."/>
            <person name="Sorensen J.L."/>
            <person name="Fitzpatrick D.A."/>
            <person name="Frisvad J.C."/>
            <person name="Nielsen K.L."/>
        </authorList>
    </citation>
    <scope>NUCLEOTIDE SEQUENCE</scope>
    <source>
        <strain evidence="2">IBT 23319</strain>
    </source>
</reference>
<dbReference type="AlphaFoldDB" id="A0A9W9NWE0"/>
<dbReference type="GO" id="GO:0004497">
    <property type="term" value="F:monooxygenase activity"/>
    <property type="evidence" value="ECO:0007669"/>
    <property type="project" value="TreeGrafter"/>
</dbReference>
<dbReference type="InterPro" id="IPR050982">
    <property type="entry name" value="Auxin_biosynth/cation_transpt"/>
</dbReference>
<comment type="caution">
    <text evidence="2">The sequence shown here is derived from an EMBL/GenBank/DDBJ whole genome shotgun (WGS) entry which is preliminary data.</text>
</comment>
<proteinExistence type="predicted"/>